<dbReference type="SMART" id="SM00860">
    <property type="entry name" value="SMI1_KNR4"/>
    <property type="match status" value="1"/>
</dbReference>
<dbReference type="EMBL" id="CP022386">
    <property type="protein sequence ID" value="ATA87573.1"/>
    <property type="molecule type" value="Genomic_DNA"/>
</dbReference>
<dbReference type="InterPro" id="IPR037181">
    <property type="entry name" value="SUFU_N"/>
</dbReference>
<name>A0A250FR52_9FLAO</name>
<dbReference type="RefSeq" id="WP_095910808.1">
    <property type="nucleotide sequence ID" value="NZ_CAJPPZ010000088.1"/>
</dbReference>
<feature type="domain" description="Knr4/Smi1-like" evidence="1">
    <location>
        <begin position="165"/>
        <end position="364"/>
    </location>
</feature>
<dbReference type="InterPro" id="IPR020941">
    <property type="entry name" value="SUFU-like_domain"/>
</dbReference>
<proteinExistence type="predicted"/>
<dbReference type="SUPFAM" id="SSF103359">
    <property type="entry name" value="Suppressor of Fused, N-terminal domain"/>
    <property type="match status" value="1"/>
</dbReference>
<reference evidence="3" key="1">
    <citation type="submission" date="2017-06" db="EMBL/GenBank/DDBJ databases">
        <title>Capnocytophaga spp. assemblies.</title>
        <authorList>
            <person name="Gulvik C.A."/>
        </authorList>
    </citation>
    <scope>NUCLEOTIDE SEQUENCE [LARGE SCALE GENOMIC DNA]</scope>
    <source>
        <strain evidence="3">H1496</strain>
    </source>
</reference>
<evidence type="ECO:0000313" key="2">
    <source>
        <dbReference type="EMBL" id="ATA87573.1"/>
    </source>
</evidence>
<dbReference type="InterPro" id="IPR018958">
    <property type="entry name" value="Knr4/Smi1-like_dom"/>
</dbReference>
<dbReference type="Pfam" id="PF05076">
    <property type="entry name" value="SUFU"/>
    <property type="match status" value="1"/>
</dbReference>
<dbReference type="KEGG" id="cgh:CGC50_10685"/>
<gene>
    <name evidence="2" type="ORF">CGC50_10685</name>
</gene>
<dbReference type="SUPFAM" id="SSF160631">
    <property type="entry name" value="SMI1/KNR4-like"/>
    <property type="match status" value="1"/>
</dbReference>
<organism evidence="2 3">
    <name type="scientific">Capnocytophaga gingivalis</name>
    <dbReference type="NCBI Taxonomy" id="1017"/>
    <lineage>
        <taxon>Bacteria</taxon>
        <taxon>Pseudomonadati</taxon>
        <taxon>Bacteroidota</taxon>
        <taxon>Flavobacteriia</taxon>
        <taxon>Flavobacteriales</taxon>
        <taxon>Flavobacteriaceae</taxon>
        <taxon>Capnocytophaga</taxon>
    </lineage>
</organism>
<evidence type="ECO:0000259" key="1">
    <source>
        <dbReference type="SMART" id="SM00860"/>
    </source>
</evidence>
<dbReference type="Pfam" id="PF09346">
    <property type="entry name" value="SMI1_KNR4"/>
    <property type="match status" value="1"/>
</dbReference>
<dbReference type="InterPro" id="IPR037883">
    <property type="entry name" value="Knr4/Smi1-like_sf"/>
</dbReference>
<sequence length="710" mass="81847">MTEQQILKKIDKWNEDDHIQAIVDFIENLPHESKTTEVLSELGRAYNNLYWLDSNKENEKYLQRAVEVFKYLEPEIGDTESWNYRIGYSYFYLNDMENAKKHLLKATSLSGTQELLDYLSIAEEKGITLLDAVAGGRGGVEYILENYKRAIAQYAPQMTDRLGAPATEQKIEALEKRLGFALSEEFKQLHRTFDGQTGAPFYSAGQRFVSLDEIEAYQDEMEQYLEAHYGKNWQKVRIPEDEFVEEGYIKNRLYSRKWVPFMVQELEGEDAPSYLCFDFDPDEQEGIFGQLIGVSPAEKIEDCELDFIYPNIFQWANVMIEGMKKGQLAYSEEKDALEFLSRGNFEPSYYSEEERESLEEYIQENIGEFDEVLHELVSPDIHCDIYIVKPTPERNYYTLVTGGMGAYAMNVPDGFNGSPYAEMCINLPPTWNLKSEDEKDYWPIRWLKILSRLPIEQDTFLAWGHTVPTGEPLEGTNFTCMLLIAADNKDGEDAVAHLAPSGKEVNFYSIVPLYEQEMLYKLENDSGALLELFSEKEIPYPPVVDVHRQNVCEGYTPTQNSNLLDEVYWAFTQEAYPGLMIFWEAVKTYNSDVENDLEDFNPFGTIFRSPKVKIMYEAWIKSRKELYDFEILANENLFDEEPDENGLYQALIVAELYSGDGAAFGALELLWLIHNTLSNKDLGDHIFFEGFDIEGYEEDGTPVIFINCGS</sequence>
<evidence type="ECO:0000313" key="3">
    <source>
        <dbReference type="Proteomes" id="UP000217250"/>
    </source>
</evidence>
<dbReference type="AlphaFoldDB" id="A0A250FR52"/>
<dbReference type="Proteomes" id="UP000217250">
    <property type="component" value="Chromosome"/>
</dbReference>
<dbReference type="OrthoDB" id="4827574at2"/>
<accession>A0A250FR52</accession>
<dbReference type="GeneID" id="84809017"/>
<dbReference type="Gene3D" id="3.40.1580.10">
    <property type="entry name" value="SMI1/KNR4-like"/>
    <property type="match status" value="1"/>
</dbReference>
<protein>
    <submittedName>
        <fullName evidence="2">1,3-beta-glucan synthase regulator</fullName>
    </submittedName>
</protein>